<protein>
    <submittedName>
        <fullName evidence="1">Uncharacterized protein</fullName>
    </submittedName>
</protein>
<name>A0A9D3SEZ0_9TELE</name>
<evidence type="ECO:0000313" key="1">
    <source>
        <dbReference type="EMBL" id="KAG7317223.1"/>
    </source>
</evidence>
<accession>A0A9D3SEZ0</accession>
<gene>
    <name evidence="1" type="ORF">KOW79_019521</name>
</gene>
<dbReference type="EMBL" id="JAHKSW010000024">
    <property type="protein sequence ID" value="KAG7317223.1"/>
    <property type="molecule type" value="Genomic_DNA"/>
</dbReference>
<keyword evidence="2" id="KW-1185">Reference proteome</keyword>
<dbReference type="AlphaFoldDB" id="A0A9D3SEZ0"/>
<proteinExistence type="predicted"/>
<sequence>MFLISTWSQPRHSNTPGLKTDPSLYTHELCCGTRMEMQCITLHSIPMSAADVFPTASGHDHVRSTSVTDLELRFLL</sequence>
<reference evidence="1 2" key="1">
    <citation type="submission" date="2021-06" db="EMBL/GenBank/DDBJ databases">
        <title>Chromosome-level genome assembly of the red-tail catfish (Hemibagrus wyckioides).</title>
        <authorList>
            <person name="Shao F."/>
        </authorList>
    </citation>
    <scope>NUCLEOTIDE SEQUENCE [LARGE SCALE GENOMIC DNA]</scope>
    <source>
        <strain evidence="1">EC202008001</strain>
        <tissue evidence="1">Blood</tissue>
    </source>
</reference>
<comment type="caution">
    <text evidence="1">The sequence shown here is derived from an EMBL/GenBank/DDBJ whole genome shotgun (WGS) entry which is preliminary data.</text>
</comment>
<evidence type="ECO:0000313" key="2">
    <source>
        <dbReference type="Proteomes" id="UP000824219"/>
    </source>
</evidence>
<organism evidence="1 2">
    <name type="scientific">Hemibagrus wyckioides</name>
    <dbReference type="NCBI Taxonomy" id="337641"/>
    <lineage>
        <taxon>Eukaryota</taxon>
        <taxon>Metazoa</taxon>
        <taxon>Chordata</taxon>
        <taxon>Craniata</taxon>
        <taxon>Vertebrata</taxon>
        <taxon>Euteleostomi</taxon>
        <taxon>Actinopterygii</taxon>
        <taxon>Neopterygii</taxon>
        <taxon>Teleostei</taxon>
        <taxon>Ostariophysi</taxon>
        <taxon>Siluriformes</taxon>
        <taxon>Bagridae</taxon>
        <taxon>Hemibagrus</taxon>
    </lineage>
</organism>
<dbReference type="Proteomes" id="UP000824219">
    <property type="component" value="Linkage Group LG24"/>
</dbReference>